<dbReference type="Gene3D" id="3.30.830.10">
    <property type="entry name" value="Metalloenzyme, LuxS/M16 peptidase-like"/>
    <property type="match status" value="2"/>
</dbReference>
<dbReference type="RefSeq" id="WP_068912926.1">
    <property type="nucleotide sequence ID" value="NZ_MBEW02000019.1"/>
</dbReference>
<dbReference type="AlphaFoldDB" id="A0A371IK25"/>
<feature type="domain" description="Peptidase M16 C-terminal" evidence="1">
    <location>
        <begin position="180"/>
        <end position="353"/>
    </location>
</feature>
<dbReference type="Proteomes" id="UP000093352">
    <property type="component" value="Unassembled WGS sequence"/>
</dbReference>
<dbReference type="NCBIfam" id="NF047422">
    <property type="entry name" value="YfmF_fam"/>
    <property type="match status" value="1"/>
</dbReference>
<reference evidence="2 3" key="1">
    <citation type="journal article" date="2016" name="Genome Announc.">
        <title>Draft Genome Sequence of Criibacterium bergeronii gen. nov., sp. nov., Strain CCRI-22567T, Isolated from a Vaginal Sample from a Woman with Bacterial Vaginosis.</title>
        <authorList>
            <person name="Maheux A.F."/>
            <person name="Berube E."/>
            <person name="Boudreau D.K."/>
            <person name="Raymond F."/>
            <person name="Corbeil J."/>
            <person name="Roy P.H."/>
            <person name="Boissinot M."/>
            <person name="Omar R.F."/>
        </authorList>
    </citation>
    <scope>NUCLEOTIDE SEQUENCE [LARGE SCALE GENOMIC DNA]</scope>
    <source>
        <strain evidence="2 3">CCRI-22567</strain>
    </source>
</reference>
<dbReference type="Pfam" id="PF05193">
    <property type="entry name" value="Peptidase_M16_C"/>
    <property type="match status" value="1"/>
</dbReference>
<dbReference type="SUPFAM" id="SSF63411">
    <property type="entry name" value="LuxS/MPP-like metallohydrolase"/>
    <property type="match status" value="2"/>
</dbReference>
<organism evidence="2 3">
    <name type="scientific">Criibacterium bergeronii</name>
    <dbReference type="NCBI Taxonomy" id="1871336"/>
    <lineage>
        <taxon>Bacteria</taxon>
        <taxon>Bacillati</taxon>
        <taxon>Bacillota</taxon>
        <taxon>Clostridia</taxon>
        <taxon>Peptostreptococcales</taxon>
        <taxon>Filifactoraceae</taxon>
        <taxon>Criibacterium</taxon>
    </lineage>
</organism>
<evidence type="ECO:0000313" key="3">
    <source>
        <dbReference type="Proteomes" id="UP000093352"/>
    </source>
</evidence>
<dbReference type="EMBL" id="MBEW02000019">
    <property type="protein sequence ID" value="RDY20821.1"/>
    <property type="molecule type" value="Genomic_DNA"/>
</dbReference>
<comment type="caution">
    <text evidence="2">The sequence shown here is derived from an EMBL/GenBank/DDBJ whole genome shotgun (WGS) entry which is preliminary data.</text>
</comment>
<keyword evidence="3" id="KW-1185">Reference proteome</keyword>
<evidence type="ECO:0000313" key="2">
    <source>
        <dbReference type="EMBL" id="RDY20821.1"/>
    </source>
</evidence>
<evidence type="ECO:0000259" key="1">
    <source>
        <dbReference type="Pfam" id="PF05193"/>
    </source>
</evidence>
<name>A0A371IK25_9FIRM</name>
<dbReference type="PANTHER" id="PTHR11851:SF186">
    <property type="entry name" value="INACTIVE METALLOPROTEASE YMFF-RELATED"/>
    <property type="match status" value="1"/>
</dbReference>
<accession>A0A371IK25</accession>
<proteinExistence type="predicted"/>
<gene>
    <name evidence="2" type="ORF">BBG48_007965</name>
</gene>
<dbReference type="InterPro" id="IPR050361">
    <property type="entry name" value="MPP/UQCRC_Complex"/>
</dbReference>
<dbReference type="PANTHER" id="PTHR11851">
    <property type="entry name" value="METALLOPROTEASE"/>
    <property type="match status" value="1"/>
</dbReference>
<dbReference type="GO" id="GO:0046872">
    <property type="term" value="F:metal ion binding"/>
    <property type="evidence" value="ECO:0007669"/>
    <property type="project" value="InterPro"/>
</dbReference>
<protein>
    <submittedName>
        <fullName evidence="2">Insulinase family protein</fullName>
    </submittedName>
</protein>
<sequence length="417" mass="47844">MIINTEKISKNVTVTHIPDDKFKAGYISVYFASPRTRQSVSNNVLLSRVMTTACQKFDTPLKLDKELENLYDAELFPISEPMGQYHIMGFRIKIVQEDYISENITDKALDLLGEIISHPLVEQDGFNEKYFKLEKNRLLQIIASDINDKVSYSRIRANELMFAGSAQGIRASGYKEEVEKITPKALYEYYKKLINSSKINISFAGKFDIDNAGKKIEQIINHEPQVEKVKEIEIIKQKPLEQFVEKMDVTQAKMVMYYTLGISDQDEDYYPFIVCNSVFGGGAHSKLFMNVREKHSICYSIISSIQKFTGTMSVYSAIEPKNYEKAVELIGEQMQDMKDGKITQEELNSAKKSYITALNTLKDRLSDMSDFFYRQSFTKSPKTIDEIIELIDKVTISDIIKVANKAQLCYKYLLTKN</sequence>
<dbReference type="InterPro" id="IPR011249">
    <property type="entry name" value="Metalloenz_LuxS/M16"/>
</dbReference>
<dbReference type="STRING" id="1871336.BBG48_08605"/>
<dbReference type="InterPro" id="IPR007863">
    <property type="entry name" value="Peptidase_M16_C"/>
</dbReference>